<organism evidence="2 3">
    <name type="scientific">Corynebacterium appendicis CIP 107643</name>
    <dbReference type="NCBI Taxonomy" id="1161099"/>
    <lineage>
        <taxon>Bacteria</taxon>
        <taxon>Bacillati</taxon>
        <taxon>Actinomycetota</taxon>
        <taxon>Actinomycetes</taxon>
        <taxon>Mycobacteriales</taxon>
        <taxon>Corynebacteriaceae</taxon>
        <taxon>Corynebacterium</taxon>
    </lineage>
</organism>
<gene>
    <name evidence="2" type="ORF">SAMN05444817_10644</name>
</gene>
<dbReference type="GO" id="GO:0008725">
    <property type="term" value="F:DNA-3-methyladenine glycosylase activity"/>
    <property type="evidence" value="ECO:0007669"/>
    <property type="project" value="InterPro"/>
</dbReference>
<dbReference type="RefSeq" id="WP_084560586.1">
    <property type="nucleotide sequence ID" value="NZ_CP046976.1"/>
</dbReference>
<dbReference type="Proteomes" id="UP000186292">
    <property type="component" value="Unassembled WGS sequence"/>
</dbReference>
<dbReference type="InterPro" id="IPR052891">
    <property type="entry name" value="DNA-3mA_glycosylase"/>
</dbReference>
<dbReference type="SUPFAM" id="SSF48150">
    <property type="entry name" value="DNA-glycosylase"/>
    <property type="match status" value="1"/>
</dbReference>
<reference evidence="3" key="1">
    <citation type="submission" date="2017-01" db="EMBL/GenBank/DDBJ databases">
        <authorList>
            <person name="Varghese N."/>
            <person name="Submissions S."/>
        </authorList>
    </citation>
    <scope>NUCLEOTIDE SEQUENCE [LARGE SCALE GENOMIC DNA]</scope>
    <source>
        <strain evidence="3">DSM 44531</strain>
    </source>
</reference>
<proteinExistence type="predicted"/>
<dbReference type="InterPro" id="IPR011257">
    <property type="entry name" value="DNA_glycosylase"/>
</dbReference>
<dbReference type="PANTHER" id="PTHR30037:SF4">
    <property type="entry name" value="DNA-3-METHYLADENINE GLYCOSYLASE I"/>
    <property type="match status" value="1"/>
</dbReference>
<dbReference type="PANTHER" id="PTHR30037">
    <property type="entry name" value="DNA-3-METHYLADENINE GLYCOSYLASE 1"/>
    <property type="match status" value="1"/>
</dbReference>
<dbReference type="Pfam" id="PF03352">
    <property type="entry name" value="Adenine_glyco"/>
    <property type="match status" value="1"/>
</dbReference>
<evidence type="ECO:0000313" key="3">
    <source>
        <dbReference type="Proteomes" id="UP000186292"/>
    </source>
</evidence>
<feature type="binding site" evidence="1">
    <location>
        <position position="227"/>
    </location>
    <ligand>
        <name>Zn(2+)</name>
        <dbReference type="ChEBI" id="CHEBI:29105"/>
    </ligand>
</feature>
<dbReference type="STRING" id="1161099.SAMN05444817_10644"/>
<dbReference type="EMBL" id="FTOF01000006">
    <property type="protein sequence ID" value="SIS47464.1"/>
    <property type="molecule type" value="Genomic_DNA"/>
</dbReference>
<name>A0A1N7JDW0_9CORY</name>
<accession>A0A1N7JDW0</accession>
<dbReference type="GO" id="GO:0046872">
    <property type="term" value="F:metal ion binding"/>
    <property type="evidence" value="ECO:0007669"/>
    <property type="project" value="UniProtKB-KW"/>
</dbReference>
<dbReference type="Gene3D" id="1.10.340.30">
    <property type="entry name" value="Hypothetical protein, domain 2"/>
    <property type="match status" value="1"/>
</dbReference>
<keyword evidence="1" id="KW-0479">Metal-binding</keyword>
<keyword evidence="3" id="KW-1185">Reference proteome</keyword>
<sequence>MTTYFDIETCCTCSYDHRPFDFLNIDDCPLHSRLLAPLLKNKPAIVGPVLCEDGTYRPPWAATDSLTRLYYDTTWGVPAVDENDVFRALCFQVLQSGLSMRAALAKFPALNRAFSGFDPDIVARMTDGDVDKMMDTPALIRNRTKLRAVIVNAKATVGLRQDGKRLSELVWAHRPADMPQPETILDIPESTAESKALARELKSHGFTFIGPKSVWLFMQATGIVNTHLVATGRRTFVPSLLHFDL</sequence>
<dbReference type="OrthoDB" id="9807664at2"/>
<evidence type="ECO:0000256" key="1">
    <source>
        <dbReference type="PIRSR" id="PIRSR605019-1"/>
    </source>
</evidence>
<keyword evidence="1" id="KW-0862">Zinc</keyword>
<evidence type="ECO:0000313" key="2">
    <source>
        <dbReference type="EMBL" id="SIS47464.1"/>
    </source>
</evidence>
<dbReference type="AlphaFoldDB" id="A0A1N7JDW0"/>
<dbReference type="InterPro" id="IPR005019">
    <property type="entry name" value="Adenine_glyco"/>
</dbReference>
<dbReference type="GO" id="GO:0006284">
    <property type="term" value="P:base-excision repair"/>
    <property type="evidence" value="ECO:0007669"/>
    <property type="project" value="InterPro"/>
</dbReference>
<protein>
    <submittedName>
        <fullName evidence="2">DNA-3-methyladenine glycosylase I</fullName>
    </submittedName>
</protein>